<dbReference type="PROSITE" id="PS51192">
    <property type="entry name" value="HELICASE_ATP_BIND_1"/>
    <property type="match status" value="1"/>
</dbReference>
<dbReference type="GO" id="GO:0003724">
    <property type="term" value="F:RNA helicase activity"/>
    <property type="evidence" value="ECO:0007669"/>
    <property type="project" value="UniProtKB-EC"/>
</dbReference>
<sequence>MSYLFTSIVTSKNHASFIVLFMCLHVSNTCKHQVTQIIMNNDVEKSNDDVQLSIDLDGNEMTGKNAMYLAHDLTQEQKRTADVLGENVSNGNCANSRNIHFVDLQLSTPVLHGLHDAGFIRPSPIQVKAIPLGRLGMDLIVQAKSGTGKTVVFAVVILEAINVKRPTIQAIVLSPTREIAFQSQMVIERLASHIPGLKCHLFVGGLPLADDLRHLSNCHIVVGTPGRVRYLLEAGYLSTEHVRQFVLDEADLLLSGGTDAKLTGGSANNAFPADINYIWWSLPQSKQVLALSATYTDYLVNEHLPRYMNDPAIIRLAVKDPALIGVRQFFHLIQPTTRAPISVFDAKIKFLCKLLNATEFQQCLIFSNFHNKLYELKFILPSTTAATTNCHGINHNSHLFVFFLEKSSYSAQDLCDALCSRGWPVSYISSSLEQRERFRAFNKLRTFQCRVLITTDLTSRGIDAENVNLVISLEVPWEHETYVHRVGRAGRFGNNNLYFCLALIYMTVMMCVTGSYGASVVIVSDVGDECDLLKKLQANCPTQIRELPDPIPSDLATPNCSIELDNLVTVTNRMNNIQPRAVMKTTTPKIKKNQINNTNESKLHNNSIQSSNELTSLLFKQNEENMEKKKLISTNLSNSKKKQMKSITNNNHYQSINDQNALIVQLSKYMNIIESEIDSVSPLGTTITWENKSAQNVDEIEKILPNLLTSYHKNGMQNSTNSEISKDANSVDNQFINNSKANQHLNRHDHHESDISYTTPDDDSNHDDAVNDKNIKPKNFTSYFKKYSPTTNDIHWTSRQISAWYEYHKLVDYANYFYNEWYSAMQEYDQAVAHLNQLRQLQHCTD</sequence>
<evidence type="ECO:0000256" key="3">
    <source>
        <dbReference type="ARBA" id="ARBA00022801"/>
    </source>
</evidence>
<feature type="domain" description="Helicase C-terminal" evidence="9">
    <location>
        <begin position="382"/>
        <end position="559"/>
    </location>
</feature>
<name>A0A430QG58_SCHBO</name>
<proteinExistence type="predicted"/>
<evidence type="ECO:0000313" key="11">
    <source>
        <dbReference type="EMBL" id="RTG86670.1"/>
    </source>
</evidence>
<protein>
    <recommendedName>
        <fullName evidence="1">RNA helicase</fullName>
        <ecNumber evidence="1">3.6.4.13</ecNumber>
    </recommendedName>
</protein>
<evidence type="ECO:0000256" key="7">
    <source>
        <dbReference type="SAM" id="MobiDB-lite"/>
    </source>
</evidence>
<dbReference type="InterPro" id="IPR014001">
    <property type="entry name" value="Helicase_ATP-bd"/>
</dbReference>
<evidence type="ECO:0000259" key="10">
    <source>
        <dbReference type="PROSITE" id="PS51195"/>
    </source>
</evidence>
<evidence type="ECO:0000256" key="1">
    <source>
        <dbReference type="ARBA" id="ARBA00012552"/>
    </source>
</evidence>
<dbReference type="EMBL" id="QMKO01001775">
    <property type="protein sequence ID" value="RTG86670.1"/>
    <property type="molecule type" value="Genomic_DNA"/>
</dbReference>
<keyword evidence="3" id="KW-0378">Hydrolase</keyword>
<dbReference type="Pfam" id="PF00271">
    <property type="entry name" value="Helicase_C"/>
    <property type="match status" value="1"/>
</dbReference>
<dbReference type="EC" id="3.6.4.13" evidence="1"/>
<dbReference type="InterPro" id="IPR001650">
    <property type="entry name" value="Helicase_C-like"/>
</dbReference>
<feature type="domain" description="Helicase ATP-binding" evidence="8">
    <location>
        <begin position="130"/>
        <end position="313"/>
    </location>
</feature>
<dbReference type="InterPro" id="IPR014014">
    <property type="entry name" value="RNA_helicase_DEAD_Q_motif"/>
</dbReference>
<reference evidence="11 12" key="1">
    <citation type="journal article" date="2019" name="PLoS Pathog.">
        <title>Genome sequence of the bovine parasite Schistosoma bovis Tanzania.</title>
        <authorList>
            <person name="Oey H."/>
            <person name="Zakrzewski M."/>
            <person name="Gobert G."/>
            <person name="Gravermann K."/>
            <person name="Stoye J."/>
            <person name="Jones M."/>
            <person name="Mcmanus D."/>
            <person name="Krause L."/>
        </authorList>
    </citation>
    <scope>NUCLEOTIDE SEQUENCE [LARGE SCALE GENOMIC DNA]</scope>
    <source>
        <strain evidence="11 12">TAN1997</strain>
    </source>
</reference>
<evidence type="ECO:0000256" key="5">
    <source>
        <dbReference type="ARBA" id="ARBA00022840"/>
    </source>
</evidence>
<dbReference type="InterPro" id="IPR027417">
    <property type="entry name" value="P-loop_NTPase"/>
</dbReference>
<feature type="short sequence motif" description="Q motif" evidence="6">
    <location>
        <begin position="99"/>
        <end position="127"/>
    </location>
</feature>
<dbReference type="Gene3D" id="3.40.50.300">
    <property type="entry name" value="P-loop containing nucleotide triphosphate hydrolases"/>
    <property type="match status" value="2"/>
</dbReference>
<dbReference type="PROSITE" id="PS51194">
    <property type="entry name" value="HELICASE_CTER"/>
    <property type="match status" value="1"/>
</dbReference>
<evidence type="ECO:0000259" key="8">
    <source>
        <dbReference type="PROSITE" id="PS51192"/>
    </source>
</evidence>
<dbReference type="GO" id="GO:0003676">
    <property type="term" value="F:nucleic acid binding"/>
    <property type="evidence" value="ECO:0007669"/>
    <property type="project" value="InterPro"/>
</dbReference>
<dbReference type="PROSITE" id="PS51195">
    <property type="entry name" value="Q_MOTIF"/>
    <property type="match status" value="1"/>
</dbReference>
<organism evidence="11 12">
    <name type="scientific">Schistosoma bovis</name>
    <name type="common">Blood fluke</name>
    <dbReference type="NCBI Taxonomy" id="6184"/>
    <lineage>
        <taxon>Eukaryota</taxon>
        <taxon>Metazoa</taxon>
        <taxon>Spiralia</taxon>
        <taxon>Lophotrochozoa</taxon>
        <taxon>Platyhelminthes</taxon>
        <taxon>Trematoda</taxon>
        <taxon>Digenea</taxon>
        <taxon>Strigeidida</taxon>
        <taxon>Schistosomatoidea</taxon>
        <taxon>Schistosomatidae</taxon>
        <taxon>Schistosoma</taxon>
    </lineage>
</organism>
<dbReference type="SUPFAM" id="SSF52540">
    <property type="entry name" value="P-loop containing nucleoside triphosphate hydrolases"/>
    <property type="match status" value="1"/>
</dbReference>
<evidence type="ECO:0000256" key="4">
    <source>
        <dbReference type="ARBA" id="ARBA00022806"/>
    </source>
</evidence>
<dbReference type="SMART" id="SM00490">
    <property type="entry name" value="HELICc"/>
    <property type="match status" value="1"/>
</dbReference>
<evidence type="ECO:0000256" key="2">
    <source>
        <dbReference type="ARBA" id="ARBA00022741"/>
    </source>
</evidence>
<keyword evidence="4 11" id="KW-0347">Helicase</keyword>
<dbReference type="STRING" id="6184.A0A430QG58"/>
<dbReference type="PANTHER" id="PTHR47959:SF1">
    <property type="entry name" value="ATP-DEPENDENT RNA HELICASE DBPA"/>
    <property type="match status" value="1"/>
</dbReference>
<dbReference type="Pfam" id="PF00270">
    <property type="entry name" value="DEAD"/>
    <property type="match status" value="1"/>
</dbReference>
<gene>
    <name evidence="11" type="ORF">DC041_0010311</name>
</gene>
<dbReference type="GO" id="GO:0005829">
    <property type="term" value="C:cytosol"/>
    <property type="evidence" value="ECO:0007669"/>
    <property type="project" value="TreeGrafter"/>
</dbReference>
<accession>A0A430QG58</accession>
<feature type="region of interest" description="Disordered" evidence="7">
    <location>
        <begin position="741"/>
        <end position="773"/>
    </location>
</feature>
<dbReference type="CDD" id="cd18787">
    <property type="entry name" value="SF2_C_DEAD"/>
    <property type="match status" value="1"/>
</dbReference>
<dbReference type="Proteomes" id="UP000290809">
    <property type="component" value="Unassembled WGS sequence"/>
</dbReference>
<dbReference type="SMART" id="SM00487">
    <property type="entry name" value="DEXDc"/>
    <property type="match status" value="1"/>
</dbReference>
<keyword evidence="2" id="KW-0547">Nucleotide-binding</keyword>
<comment type="caution">
    <text evidence="11">The sequence shown here is derived from an EMBL/GenBank/DDBJ whole genome shotgun (WGS) entry which is preliminary data.</text>
</comment>
<dbReference type="AlphaFoldDB" id="A0A430QG58"/>
<keyword evidence="5" id="KW-0067">ATP-binding</keyword>
<dbReference type="InterPro" id="IPR011545">
    <property type="entry name" value="DEAD/DEAH_box_helicase_dom"/>
</dbReference>
<dbReference type="GO" id="GO:0005524">
    <property type="term" value="F:ATP binding"/>
    <property type="evidence" value="ECO:0007669"/>
    <property type="project" value="UniProtKB-KW"/>
</dbReference>
<dbReference type="InterPro" id="IPR050079">
    <property type="entry name" value="DEAD_box_RNA_helicase"/>
</dbReference>
<evidence type="ECO:0000259" key="9">
    <source>
        <dbReference type="PROSITE" id="PS51194"/>
    </source>
</evidence>
<feature type="domain" description="DEAD-box RNA helicase Q" evidence="10">
    <location>
        <begin position="99"/>
        <end position="127"/>
    </location>
</feature>
<dbReference type="GO" id="GO:0016787">
    <property type="term" value="F:hydrolase activity"/>
    <property type="evidence" value="ECO:0007669"/>
    <property type="project" value="UniProtKB-KW"/>
</dbReference>
<evidence type="ECO:0000256" key="6">
    <source>
        <dbReference type="PROSITE-ProRule" id="PRU00552"/>
    </source>
</evidence>
<keyword evidence="12" id="KW-1185">Reference proteome</keyword>
<evidence type="ECO:0000313" key="12">
    <source>
        <dbReference type="Proteomes" id="UP000290809"/>
    </source>
</evidence>
<dbReference type="PANTHER" id="PTHR47959">
    <property type="entry name" value="ATP-DEPENDENT RNA HELICASE RHLE-RELATED"/>
    <property type="match status" value="1"/>
</dbReference>